<feature type="transmembrane region" description="Helical" evidence="2">
    <location>
        <begin position="55"/>
        <end position="75"/>
    </location>
</feature>
<dbReference type="InterPro" id="IPR029044">
    <property type="entry name" value="Nucleotide-diphossugar_trans"/>
</dbReference>
<dbReference type="Gene3D" id="3.90.550.10">
    <property type="entry name" value="Spore Coat Polysaccharide Biosynthesis Protein SpsA, Chain A"/>
    <property type="match status" value="1"/>
</dbReference>
<feature type="compositionally biased region" description="Polar residues" evidence="1">
    <location>
        <begin position="1"/>
        <end position="10"/>
    </location>
</feature>
<feature type="compositionally biased region" description="Low complexity" evidence="1">
    <location>
        <begin position="12"/>
        <end position="33"/>
    </location>
</feature>
<dbReference type="EMBL" id="HBEF01024231">
    <property type="protein sequence ID" value="CAD8342855.1"/>
    <property type="molecule type" value="Transcribed_RNA"/>
</dbReference>
<keyword evidence="2" id="KW-0812">Transmembrane</keyword>
<reference evidence="3" key="1">
    <citation type="submission" date="2021-01" db="EMBL/GenBank/DDBJ databases">
        <authorList>
            <person name="Corre E."/>
            <person name="Pelletier E."/>
            <person name="Niang G."/>
            <person name="Scheremetjew M."/>
            <person name="Finn R."/>
            <person name="Kale V."/>
            <person name="Holt S."/>
            <person name="Cochrane G."/>
            <person name="Meng A."/>
            <person name="Brown T."/>
            <person name="Cohen L."/>
        </authorList>
    </citation>
    <scope>NUCLEOTIDE SEQUENCE</scope>
    <source>
        <strain evidence="3">CCMP3328</strain>
    </source>
</reference>
<accession>A0A7R9ZT01</accession>
<evidence type="ECO:0000256" key="1">
    <source>
        <dbReference type="SAM" id="MobiDB-lite"/>
    </source>
</evidence>
<evidence type="ECO:0000256" key="2">
    <source>
        <dbReference type="SAM" id="Phobius"/>
    </source>
</evidence>
<gene>
    <name evidence="3" type="ORF">CAUS1442_LOCUS14990</name>
</gene>
<name>A0A7R9ZT01_9STRA</name>
<keyword evidence="2" id="KW-0472">Membrane</keyword>
<feature type="region of interest" description="Disordered" evidence="1">
    <location>
        <begin position="1"/>
        <end position="49"/>
    </location>
</feature>
<proteinExistence type="predicted"/>
<keyword evidence="2" id="KW-1133">Transmembrane helix</keyword>
<dbReference type="AlphaFoldDB" id="A0A7R9ZT01"/>
<sequence>MANSKSNKGDQSSDGSKASVSASRRTQKPAKSSRSNRKKSESSSRQSIAQRRKNAVRIVVATVGVIVPMLCIVHGHRSLLQSAQFDIGIVPTKIFAPFEHHEGVVIVSKIQGLPHWDAVKQSFCLMHYAYNNRPLYDIVLFTSEAIPEDNIQEVQAMVQPAKFSVVVDNPGLHEMVRAYPPAVQQLTLDRCNATSIEELHWYSYCKERIFYERLAYNWQAEFRTKHLWHHPALASYKTMLWMDSDVFATRVWKQDPVAIMLQNRLKLFFLNFPAGLIKEKVIPGRIARAFGGRRLCLIDLYDGHVTSKPYERGACSKAILQQVHGFFHITDLEFYRSQQPWMDILIGDTPLHREFDDQVAVTIPAVMLAPNQSWFMPDHGVVLDVFHNGALDGQRHPGFRGFTRWWSAFGRGNFSEAHGRCPVTNRD</sequence>
<protein>
    <submittedName>
        <fullName evidence="3">Uncharacterized protein</fullName>
    </submittedName>
</protein>
<evidence type="ECO:0000313" key="3">
    <source>
        <dbReference type="EMBL" id="CAD8342855.1"/>
    </source>
</evidence>
<organism evidence="3">
    <name type="scientific">Craspedostauros australis</name>
    <dbReference type="NCBI Taxonomy" id="1486917"/>
    <lineage>
        <taxon>Eukaryota</taxon>
        <taxon>Sar</taxon>
        <taxon>Stramenopiles</taxon>
        <taxon>Ochrophyta</taxon>
        <taxon>Bacillariophyta</taxon>
        <taxon>Bacillariophyceae</taxon>
        <taxon>Bacillariophycidae</taxon>
        <taxon>Naviculales</taxon>
        <taxon>Naviculaceae</taxon>
        <taxon>Craspedostauros</taxon>
    </lineage>
</organism>